<dbReference type="EMBL" id="NMUH01000472">
    <property type="protein sequence ID" value="MQL79705.1"/>
    <property type="molecule type" value="Genomic_DNA"/>
</dbReference>
<keyword evidence="3" id="KW-0347">Helicase</keyword>
<evidence type="ECO:0000313" key="8">
    <source>
        <dbReference type="EMBL" id="MQL79705.1"/>
    </source>
</evidence>
<evidence type="ECO:0000256" key="1">
    <source>
        <dbReference type="ARBA" id="ARBA00022741"/>
    </source>
</evidence>
<organism evidence="8 9">
    <name type="scientific">Colocasia esculenta</name>
    <name type="common">Wild taro</name>
    <name type="synonym">Arum esculentum</name>
    <dbReference type="NCBI Taxonomy" id="4460"/>
    <lineage>
        <taxon>Eukaryota</taxon>
        <taxon>Viridiplantae</taxon>
        <taxon>Streptophyta</taxon>
        <taxon>Embryophyta</taxon>
        <taxon>Tracheophyta</taxon>
        <taxon>Spermatophyta</taxon>
        <taxon>Magnoliopsida</taxon>
        <taxon>Liliopsida</taxon>
        <taxon>Araceae</taxon>
        <taxon>Aroideae</taxon>
        <taxon>Colocasieae</taxon>
        <taxon>Colocasia</taxon>
    </lineage>
</organism>
<dbReference type="Pfam" id="PF07717">
    <property type="entry name" value="OB_NTP_bind"/>
    <property type="match status" value="1"/>
</dbReference>
<proteinExistence type="inferred from homology"/>
<feature type="domain" description="Helicase-associated" evidence="7">
    <location>
        <begin position="213"/>
        <end position="315"/>
    </location>
</feature>
<dbReference type="AlphaFoldDB" id="A0A843U893"/>
<dbReference type="InterPro" id="IPR048333">
    <property type="entry name" value="HA2_WH"/>
</dbReference>
<evidence type="ECO:0000313" key="9">
    <source>
        <dbReference type="Proteomes" id="UP000652761"/>
    </source>
</evidence>
<comment type="similarity">
    <text evidence="5">Belongs to the DExH box helicase family.</text>
</comment>
<dbReference type="InterPro" id="IPR007502">
    <property type="entry name" value="Helicase-assoc_dom"/>
</dbReference>
<dbReference type="InterPro" id="IPR027417">
    <property type="entry name" value="P-loop_NTPase"/>
</dbReference>
<dbReference type="GO" id="GO:0016787">
    <property type="term" value="F:hydrolase activity"/>
    <property type="evidence" value="ECO:0007669"/>
    <property type="project" value="UniProtKB-KW"/>
</dbReference>
<dbReference type="GO" id="GO:0003723">
    <property type="term" value="F:RNA binding"/>
    <property type="evidence" value="ECO:0007669"/>
    <property type="project" value="TreeGrafter"/>
</dbReference>
<dbReference type="SMART" id="SM00847">
    <property type="entry name" value="HA2"/>
    <property type="match status" value="1"/>
</dbReference>
<dbReference type="FunFam" id="1.20.120.1080:FF:000002">
    <property type="entry name" value="Putative ATP-dependent RNA helicase DHX36"/>
    <property type="match status" value="1"/>
</dbReference>
<reference evidence="8" key="1">
    <citation type="submission" date="2017-07" db="EMBL/GenBank/DDBJ databases">
        <title>Taro Niue Genome Assembly and Annotation.</title>
        <authorList>
            <person name="Atibalentja N."/>
            <person name="Keating K."/>
            <person name="Fields C.J."/>
        </authorList>
    </citation>
    <scope>NUCLEOTIDE SEQUENCE</scope>
    <source>
        <strain evidence="8">Niue_2</strain>
        <tissue evidence="8">Leaf</tissue>
    </source>
</reference>
<keyword evidence="2" id="KW-0378">Hydrolase</keyword>
<evidence type="ECO:0000256" key="6">
    <source>
        <dbReference type="SAM" id="MobiDB-lite"/>
    </source>
</evidence>
<sequence length="484" mass="54072">MRSSGAPHRRWTLPVIGEEVGSDEGEPSWSMEDGSGSELELERPMEIRRLCGWSPSPTSAELTRNSPNELVSTLLIAIRCIISSHVSALWHWEERESERGCRSYRVAYRWGGGMATARRLGREIKMSSIIEDWISRANAKQRRGRAGRVKPGMCFCLYTHHRFEKVMRSFQVPEMLRVPLTELCLQIKSLALGGIKSFLLKAIEPPREDAISSAISTLYEVGAIESDEIMTPLGYHLAKLPVDVPIGKMLLYGAIFGCLSPILSIASCLSYKSPFVYPKDEKENVERAKLMLLTGKVGGTDGDEGGKQSDHLLVALAYSRWAKILHEEGTKAANHLCRSFFLSSSVMYTIRDMRIQFGDLLADIGLVNLPTRVSIFVEQRDRKMKDKLDRWFADASQPFNMYSHHSSIVKAIVCAGLYPNVAATEEGIAGPAQGSTRSSSSGIAIKEQPLWFDGRREVHIHPSSVNSSVKEFRHPFLVFLEKSV</sequence>
<gene>
    <name evidence="8" type="ORF">Taro_012150</name>
</gene>
<evidence type="ECO:0000256" key="5">
    <source>
        <dbReference type="ARBA" id="ARBA00060772"/>
    </source>
</evidence>
<dbReference type="GO" id="GO:0005524">
    <property type="term" value="F:ATP binding"/>
    <property type="evidence" value="ECO:0007669"/>
    <property type="project" value="UniProtKB-KW"/>
</dbReference>
<dbReference type="Pfam" id="PF21010">
    <property type="entry name" value="HA2_C"/>
    <property type="match status" value="1"/>
</dbReference>
<dbReference type="InterPro" id="IPR011709">
    <property type="entry name" value="DEAD-box_helicase_OB_fold"/>
</dbReference>
<evidence type="ECO:0000259" key="7">
    <source>
        <dbReference type="SMART" id="SM00847"/>
    </source>
</evidence>
<feature type="region of interest" description="Disordered" evidence="6">
    <location>
        <begin position="1"/>
        <end position="36"/>
    </location>
</feature>
<accession>A0A843U893</accession>
<dbReference type="OrthoDB" id="5600252at2759"/>
<comment type="caution">
    <text evidence="8">The sequence shown here is derived from an EMBL/GenBank/DDBJ whole genome shotgun (WGS) entry which is preliminary data.</text>
</comment>
<keyword evidence="9" id="KW-1185">Reference proteome</keyword>
<name>A0A843U893_COLES</name>
<keyword evidence="1" id="KW-0547">Nucleotide-binding</keyword>
<evidence type="ECO:0000256" key="3">
    <source>
        <dbReference type="ARBA" id="ARBA00022806"/>
    </source>
</evidence>
<evidence type="ECO:0000256" key="2">
    <source>
        <dbReference type="ARBA" id="ARBA00022801"/>
    </source>
</evidence>
<dbReference type="PANTHER" id="PTHR18934">
    <property type="entry name" value="ATP-DEPENDENT RNA HELICASE"/>
    <property type="match status" value="1"/>
</dbReference>
<dbReference type="PANTHER" id="PTHR18934:SF246">
    <property type="entry name" value="DEXH-BOX ATP-DEPENDENT RNA HELICASE DEXH4, CHLOROPLASTIC-RELATED"/>
    <property type="match status" value="1"/>
</dbReference>
<dbReference type="Pfam" id="PF04408">
    <property type="entry name" value="WHD_HA2"/>
    <property type="match status" value="1"/>
</dbReference>
<keyword evidence="4" id="KW-0067">ATP-binding</keyword>
<dbReference type="Gene3D" id="1.20.120.1080">
    <property type="match status" value="1"/>
</dbReference>
<dbReference type="GO" id="GO:0004386">
    <property type="term" value="F:helicase activity"/>
    <property type="evidence" value="ECO:0007669"/>
    <property type="project" value="UniProtKB-KW"/>
</dbReference>
<dbReference type="Gene3D" id="3.40.50.300">
    <property type="entry name" value="P-loop containing nucleotide triphosphate hydrolases"/>
    <property type="match status" value="1"/>
</dbReference>
<dbReference type="Proteomes" id="UP000652761">
    <property type="component" value="Unassembled WGS sequence"/>
</dbReference>
<evidence type="ECO:0000256" key="4">
    <source>
        <dbReference type="ARBA" id="ARBA00022840"/>
    </source>
</evidence>
<dbReference type="SUPFAM" id="SSF52540">
    <property type="entry name" value="P-loop containing nucleoside triphosphate hydrolases"/>
    <property type="match status" value="1"/>
</dbReference>
<protein>
    <recommendedName>
        <fullName evidence="7">Helicase-associated domain-containing protein</fullName>
    </recommendedName>
</protein>